<evidence type="ECO:0000313" key="4">
    <source>
        <dbReference type="EMBL" id="VFK77234.1"/>
    </source>
</evidence>
<dbReference type="AlphaFoldDB" id="A0A450XWS9"/>
<evidence type="ECO:0000313" key="2">
    <source>
        <dbReference type="EMBL" id="VFK33732.1"/>
    </source>
</evidence>
<gene>
    <name evidence="2" type="ORF">BECKMB1821G_GA0114241_11792</name>
    <name evidence="4" type="ORF">BECKMB1821H_GA0114242_11132</name>
    <name evidence="3" type="ORF">BECKMB1821I_GA0114274_11132</name>
</gene>
<feature type="domain" description="DUF5615" evidence="1">
    <location>
        <begin position="5"/>
        <end position="111"/>
    </location>
</feature>
<evidence type="ECO:0000313" key="3">
    <source>
        <dbReference type="EMBL" id="VFK35344.1"/>
    </source>
</evidence>
<dbReference type="Pfam" id="PF18480">
    <property type="entry name" value="DUF5615"/>
    <property type="match status" value="1"/>
</dbReference>
<dbReference type="EMBL" id="CAADGH010000113">
    <property type="protein sequence ID" value="VFK77234.1"/>
    <property type="molecule type" value="Genomic_DNA"/>
</dbReference>
<accession>A0A450XWS9</accession>
<reference evidence="2" key="1">
    <citation type="submission" date="2019-02" db="EMBL/GenBank/DDBJ databases">
        <authorList>
            <person name="Gruber-Vodicka R. H."/>
            <person name="Seah K. B. B."/>
        </authorList>
    </citation>
    <scope>NUCLEOTIDE SEQUENCE</scope>
    <source>
        <strain evidence="2">BECK_BZ197</strain>
        <strain evidence="4">BECK_BZ198</strain>
        <strain evidence="3">BECK_BZ199</strain>
    </source>
</reference>
<sequence length="114" mass="12962">MPFGLYGNENFPQPSVEYLRKEGHDILTVLDSGHAGQAWPDDEVLRFAVSQQRAVITMNRRHFIALHNRFPNHQGIIVRTYDPDFAALALRIHQALGSVDFLTGRLIRINRPSA</sequence>
<proteinExistence type="predicted"/>
<organism evidence="2">
    <name type="scientific">Candidatus Kentrum sp. MB</name>
    <dbReference type="NCBI Taxonomy" id="2138164"/>
    <lineage>
        <taxon>Bacteria</taxon>
        <taxon>Pseudomonadati</taxon>
        <taxon>Pseudomonadota</taxon>
        <taxon>Gammaproteobacteria</taxon>
        <taxon>Candidatus Kentrum</taxon>
    </lineage>
</organism>
<dbReference type="InterPro" id="IPR041049">
    <property type="entry name" value="DUF5615"/>
</dbReference>
<evidence type="ECO:0000259" key="1">
    <source>
        <dbReference type="Pfam" id="PF18480"/>
    </source>
</evidence>
<name>A0A450XWS9_9GAMM</name>
<dbReference type="EMBL" id="CAADFO010000179">
    <property type="protein sequence ID" value="VFK33732.1"/>
    <property type="molecule type" value="Genomic_DNA"/>
</dbReference>
<protein>
    <recommendedName>
        <fullName evidence="1">DUF5615 domain-containing protein</fullName>
    </recommendedName>
</protein>
<dbReference type="EMBL" id="CAADFQ010000113">
    <property type="protein sequence ID" value="VFK35344.1"/>
    <property type="molecule type" value="Genomic_DNA"/>
</dbReference>